<dbReference type="SUPFAM" id="SSF54001">
    <property type="entry name" value="Cysteine proteinases"/>
    <property type="match status" value="1"/>
</dbReference>
<gene>
    <name evidence="8" type="ORF">BST13_27540</name>
</gene>
<evidence type="ECO:0000256" key="5">
    <source>
        <dbReference type="SAM" id="Coils"/>
    </source>
</evidence>
<keyword evidence="2" id="KW-0645">Protease</keyword>
<evidence type="ECO:0000256" key="1">
    <source>
        <dbReference type="ARBA" id="ARBA00007074"/>
    </source>
</evidence>
<keyword evidence="5" id="KW-0175">Coiled coil</keyword>
<dbReference type="PANTHER" id="PTHR47359">
    <property type="entry name" value="PEPTIDOGLYCAN DL-ENDOPEPTIDASE CWLO"/>
    <property type="match status" value="1"/>
</dbReference>
<reference evidence="8 9" key="1">
    <citation type="submission" date="2017-02" db="EMBL/GenBank/DDBJ databases">
        <title>The new phylogeny of genus Mycobacterium.</title>
        <authorList>
            <person name="Tortoli E."/>
            <person name="Trovato A."/>
            <person name="Cirillo D.M."/>
        </authorList>
    </citation>
    <scope>NUCLEOTIDE SEQUENCE [LARGE SCALE GENOMIC DNA]</scope>
    <source>
        <strain evidence="8 9">RW6</strain>
    </source>
</reference>
<evidence type="ECO:0000256" key="6">
    <source>
        <dbReference type="SAM" id="MobiDB-lite"/>
    </source>
</evidence>
<dbReference type="Proteomes" id="UP000192448">
    <property type="component" value="Unassembled WGS sequence"/>
</dbReference>
<sequence length="332" mass="33156">MLSAGVGLFPLGGGSGSVDAGAPAVPGAPAGGRLQTGVDGAGDSYRQGLRGVSALDAATNTAATDGRSAGEQGRGGASGVRDTARTQASAIAPAASSPAGARLMVSTMDERLAAMQQQIDTTKAQNKLLAARLRQVAQAYRATTMSGGGRGMMPGMSMPSFGGGGGGMPGMGGGMPTGLNALSALTRLGGNGQRGMSGVEQQVNGLFGQSGAPDGAAARAIEFAKAQLGKPYALGANGPNAWDCSSLVQKAYAHAGVSLERTTYEQIREGQHVSRGDIRPGDLILQNFSAPGVPEHVALAVSPTMQIEAPKPGGHVQYSPIPNGPIVVKRVA</sequence>
<evidence type="ECO:0000313" key="8">
    <source>
        <dbReference type="EMBL" id="ORA29345.1"/>
    </source>
</evidence>
<feature type="compositionally biased region" description="Low complexity" evidence="6">
    <location>
        <begin position="88"/>
        <end position="98"/>
    </location>
</feature>
<evidence type="ECO:0000313" key="9">
    <source>
        <dbReference type="Proteomes" id="UP000192448"/>
    </source>
</evidence>
<dbReference type="Pfam" id="PF00877">
    <property type="entry name" value="NLPC_P60"/>
    <property type="match status" value="1"/>
</dbReference>
<dbReference type="InterPro" id="IPR038765">
    <property type="entry name" value="Papain-like_cys_pep_sf"/>
</dbReference>
<accession>A0A1X0AHH4</accession>
<keyword evidence="3" id="KW-0378">Hydrolase</keyword>
<dbReference type="EMBL" id="MVHF01000036">
    <property type="protein sequence ID" value="ORA29345.1"/>
    <property type="molecule type" value="Genomic_DNA"/>
</dbReference>
<dbReference type="PROSITE" id="PS51935">
    <property type="entry name" value="NLPC_P60"/>
    <property type="match status" value="1"/>
</dbReference>
<protein>
    <recommendedName>
        <fullName evidence="7">NlpC/P60 domain-containing protein</fullName>
    </recommendedName>
</protein>
<dbReference type="Gene3D" id="3.90.1720.10">
    <property type="entry name" value="endopeptidase domain like (from Nostoc punctiforme)"/>
    <property type="match status" value="1"/>
</dbReference>
<feature type="region of interest" description="Disordered" evidence="6">
    <location>
        <begin position="62"/>
        <end position="98"/>
    </location>
</feature>
<dbReference type="PANTHER" id="PTHR47359:SF3">
    <property type="entry name" value="NLP_P60 DOMAIN-CONTAINING PROTEIN-RELATED"/>
    <property type="match status" value="1"/>
</dbReference>
<proteinExistence type="inferred from homology"/>
<feature type="coiled-coil region" evidence="5">
    <location>
        <begin position="105"/>
        <end position="132"/>
    </location>
</feature>
<evidence type="ECO:0000256" key="4">
    <source>
        <dbReference type="ARBA" id="ARBA00022807"/>
    </source>
</evidence>
<comment type="caution">
    <text evidence="8">The sequence shown here is derived from an EMBL/GenBank/DDBJ whole genome shotgun (WGS) entry which is preliminary data.</text>
</comment>
<dbReference type="STRING" id="1927124.BST13_27540"/>
<evidence type="ECO:0000256" key="3">
    <source>
        <dbReference type="ARBA" id="ARBA00022801"/>
    </source>
</evidence>
<dbReference type="InterPro" id="IPR051794">
    <property type="entry name" value="PG_Endopeptidase_C40"/>
</dbReference>
<dbReference type="GO" id="GO:0008234">
    <property type="term" value="F:cysteine-type peptidase activity"/>
    <property type="evidence" value="ECO:0007669"/>
    <property type="project" value="UniProtKB-KW"/>
</dbReference>
<organism evidence="8 9">
    <name type="scientific">Mycobacterium aquaticum</name>
    <dbReference type="NCBI Taxonomy" id="1927124"/>
    <lineage>
        <taxon>Bacteria</taxon>
        <taxon>Bacillati</taxon>
        <taxon>Actinomycetota</taxon>
        <taxon>Actinomycetes</taxon>
        <taxon>Mycobacteriales</taxon>
        <taxon>Mycobacteriaceae</taxon>
        <taxon>Mycobacterium</taxon>
    </lineage>
</organism>
<dbReference type="GO" id="GO:0006508">
    <property type="term" value="P:proteolysis"/>
    <property type="evidence" value="ECO:0007669"/>
    <property type="project" value="UniProtKB-KW"/>
</dbReference>
<comment type="similarity">
    <text evidence="1">Belongs to the peptidase C40 family.</text>
</comment>
<name>A0A1X0AHH4_9MYCO</name>
<dbReference type="AlphaFoldDB" id="A0A1X0AHH4"/>
<feature type="domain" description="NlpC/P60" evidence="7">
    <location>
        <begin position="214"/>
        <end position="332"/>
    </location>
</feature>
<evidence type="ECO:0000259" key="7">
    <source>
        <dbReference type="PROSITE" id="PS51935"/>
    </source>
</evidence>
<keyword evidence="9" id="KW-1185">Reference proteome</keyword>
<dbReference type="InterPro" id="IPR000064">
    <property type="entry name" value="NLP_P60_dom"/>
</dbReference>
<keyword evidence="4" id="KW-0788">Thiol protease</keyword>
<evidence type="ECO:0000256" key="2">
    <source>
        <dbReference type="ARBA" id="ARBA00022670"/>
    </source>
</evidence>